<evidence type="ECO:0000256" key="7">
    <source>
        <dbReference type="ARBA" id="ARBA00023242"/>
    </source>
</evidence>
<dbReference type="GO" id="GO:0003677">
    <property type="term" value="F:DNA binding"/>
    <property type="evidence" value="ECO:0007669"/>
    <property type="project" value="UniProtKB-KW"/>
</dbReference>
<dbReference type="GeneID" id="54478730"/>
<feature type="region of interest" description="Disordered" evidence="8">
    <location>
        <begin position="161"/>
        <end position="236"/>
    </location>
</feature>
<dbReference type="InterPro" id="IPR051615">
    <property type="entry name" value="Transcr_Regulatory_Elem"/>
</dbReference>
<dbReference type="PROSITE" id="PS00463">
    <property type="entry name" value="ZN2_CY6_FUNGAL_1"/>
    <property type="match status" value="1"/>
</dbReference>
<dbReference type="PANTHER" id="PTHR31313:SF81">
    <property type="entry name" value="TY1 ENHANCER ACTIVATOR"/>
    <property type="match status" value="1"/>
</dbReference>
<evidence type="ECO:0000256" key="5">
    <source>
        <dbReference type="ARBA" id="ARBA00023125"/>
    </source>
</evidence>
<dbReference type="InterPro" id="IPR001138">
    <property type="entry name" value="Zn2Cys6_DnaBD"/>
</dbReference>
<sequence>MSEQDPSPFLSMAGSHDYAESSTSSPRSRRSTVRVACNACRAKKIRCDGQRPVCGWCAARPGTVCVYDTGSSDETRSAALRRENESLRTSLNQVNSLLQPLLTLPEEESIQLLKRLRLSRELDVSSVTGGTDSYWGGASIEQSPRFHDNLRNPEMDGVVSMGAGMSGSSSRQFLDHSRGPDVDGTVPIGAEVPVSASRSGTERRQQHQQQQHQQHQPQQPQQSQQPSHQHAHFNYG</sequence>
<accession>A0A6A6PI60</accession>
<dbReference type="OrthoDB" id="10261408at2759"/>
<keyword evidence="6" id="KW-0804">Transcription</keyword>
<evidence type="ECO:0000313" key="11">
    <source>
        <dbReference type="Proteomes" id="UP000799767"/>
    </source>
</evidence>
<dbReference type="GO" id="GO:0000981">
    <property type="term" value="F:DNA-binding transcription factor activity, RNA polymerase II-specific"/>
    <property type="evidence" value="ECO:0007669"/>
    <property type="project" value="InterPro"/>
</dbReference>
<comment type="subcellular location">
    <subcellularLocation>
        <location evidence="1">Nucleus</location>
    </subcellularLocation>
</comment>
<dbReference type="EMBL" id="MU001642">
    <property type="protein sequence ID" value="KAF2478947.1"/>
    <property type="molecule type" value="Genomic_DNA"/>
</dbReference>
<dbReference type="CDD" id="cd00067">
    <property type="entry name" value="GAL4"/>
    <property type="match status" value="1"/>
</dbReference>
<protein>
    <recommendedName>
        <fullName evidence="9">Zn(2)-C6 fungal-type domain-containing protein</fullName>
    </recommendedName>
</protein>
<proteinExistence type="predicted"/>
<feature type="compositionally biased region" description="Low complexity" evidence="8">
    <location>
        <begin position="161"/>
        <end position="170"/>
    </location>
</feature>
<dbReference type="Gene3D" id="4.10.240.10">
    <property type="entry name" value="Zn(2)-C6 fungal-type DNA-binding domain"/>
    <property type="match status" value="1"/>
</dbReference>
<dbReference type="RefSeq" id="XP_033585517.1">
    <property type="nucleotide sequence ID" value="XM_033737728.1"/>
</dbReference>
<dbReference type="Pfam" id="PF00172">
    <property type="entry name" value="Zn_clus"/>
    <property type="match status" value="1"/>
</dbReference>
<keyword evidence="7" id="KW-0539">Nucleus</keyword>
<evidence type="ECO:0000256" key="4">
    <source>
        <dbReference type="ARBA" id="ARBA00023015"/>
    </source>
</evidence>
<evidence type="ECO:0000256" key="8">
    <source>
        <dbReference type="SAM" id="MobiDB-lite"/>
    </source>
</evidence>
<dbReference type="GO" id="GO:0005634">
    <property type="term" value="C:nucleus"/>
    <property type="evidence" value="ECO:0007669"/>
    <property type="project" value="UniProtKB-SubCell"/>
</dbReference>
<evidence type="ECO:0000256" key="3">
    <source>
        <dbReference type="ARBA" id="ARBA00022833"/>
    </source>
</evidence>
<reference evidence="10" key="1">
    <citation type="journal article" date="2020" name="Stud. Mycol.">
        <title>101 Dothideomycetes genomes: a test case for predicting lifestyles and emergence of pathogens.</title>
        <authorList>
            <person name="Haridas S."/>
            <person name="Albert R."/>
            <person name="Binder M."/>
            <person name="Bloem J."/>
            <person name="Labutti K."/>
            <person name="Salamov A."/>
            <person name="Andreopoulos B."/>
            <person name="Baker S."/>
            <person name="Barry K."/>
            <person name="Bills G."/>
            <person name="Bluhm B."/>
            <person name="Cannon C."/>
            <person name="Castanera R."/>
            <person name="Culley D."/>
            <person name="Daum C."/>
            <person name="Ezra D."/>
            <person name="Gonzalez J."/>
            <person name="Henrissat B."/>
            <person name="Kuo A."/>
            <person name="Liang C."/>
            <person name="Lipzen A."/>
            <person name="Lutzoni F."/>
            <person name="Magnuson J."/>
            <person name="Mondo S."/>
            <person name="Nolan M."/>
            <person name="Ohm R."/>
            <person name="Pangilinan J."/>
            <person name="Park H.-J."/>
            <person name="Ramirez L."/>
            <person name="Alfaro M."/>
            <person name="Sun H."/>
            <person name="Tritt A."/>
            <person name="Yoshinaga Y."/>
            <person name="Zwiers L.-H."/>
            <person name="Turgeon B."/>
            <person name="Goodwin S."/>
            <person name="Spatafora J."/>
            <person name="Crous P."/>
            <person name="Grigoriev I."/>
        </authorList>
    </citation>
    <scope>NUCLEOTIDE SEQUENCE</scope>
    <source>
        <strain evidence="10">CBS 113389</strain>
    </source>
</reference>
<dbReference type="PANTHER" id="PTHR31313">
    <property type="entry name" value="TY1 ENHANCER ACTIVATOR"/>
    <property type="match status" value="1"/>
</dbReference>
<dbReference type="InterPro" id="IPR036864">
    <property type="entry name" value="Zn2-C6_fun-type_DNA-bd_sf"/>
</dbReference>
<feature type="region of interest" description="Disordered" evidence="8">
    <location>
        <begin position="1"/>
        <end position="27"/>
    </location>
</feature>
<evidence type="ECO:0000259" key="9">
    <source>
        <dbReference type="PROSITE" id="PS50048"/>
    </source>
</evidence>
<feature type="domain" description="Zn(2)-C6 fungal-type" evidence="9">
    <location>
        <begin position="36"/>
        <end position="67"/>
    </location>
</feature>
<keyword evidence="5" id="KW-0238">DNA-binding</keyword>
<gene>
    <name evidence="10" type="ORF">BDY17DRAFT_327756</name>
</gene>
<evidence type="ECO:0000313" key="10">
    <source>
        <dbReference type="EMBL" id="KAF2478947.1"/>
    </source>
</evidence>
<dbReference type="SUPFAM" id="SSF57701">
    <property type="entry name" value="Zn2/Cys6 DNA-binding domain"/>
    <property type="match status" value="1"/>
</dbReference>
<dbReference type="PROSITE" id="PS50048">
    <property type="entry name" value="ZN2_CY6_FUNGAL_2"/>
    <property type="match status" value="1"/>
</dbReference>
<dbReference type="AlphaFoldDB" id="A0A6A6PI60"/>
<dbReference type="GO" id="GO:0008270">
    <property type="term" value="F:zinc ion binding"/>
    <property type="evidence" value="ECO:0007669"/>
    <property type="project" value="InterPro"/>
</dbReference>
<evidence type="ECO:0000256" key="2">
    <source>
        <dbReference type="ARBA" id="ARBA00022723"/>
    </source>
</evidence>
<feature type="compositionally biased region" description="Low complexity" evidence="8">
    <location>
        <begin position="207"/>
        <end position="228"/>
    </location>
</feature>
<keyword evidence="11" id="KW-1185">Reference proteome</keyword>
<keyword evidence="4" id="KW-0805">Transcription regulation</keyword>
<keyword evidence="3" id="KW-0862">Zinc</keyword>
<keyword evidence="2" id="KW-0479">Metal-binding</keyword>
<organism evidence="10 11">
    <name type="scientific">Neohortaea acidophila</name>
    <dbReference type="NCBI Taxonomy" id="245834"/>
    <lineage>
        <taxon>Eukaryota</taxon>
        <taxon>Fungi</taxon>
        <taxon>Dikarya</taxon>
        <taxon>Ascomycota</taxon>
        <taxon>Pezizomycotina</taxon>
        <taxon>Dothideomycetes</taxon>
        <taxon>Dothideomycetidae</taxon>
        <taxon>Mycosphaerellales</taxon>
        <taxon>Teratosphaeriaceae</taxon>
        <taxon>Neohortaea</taxon>
    </lineage>
</organism>
<dbReference type="SMART" id="SM00066">
    <property type="entry name" value="GAL4"/>
    <property type="match status" value="1"/>
</dbReference>
<evidence type="ECO:0000256" key="1">
    <source>
        <dbReference type="ARBA" id="ARBA00004123"/>
    </source>
</evidence>
<evidence type="ECO:0000256" key="6">
    <source>
        <dbReference type="ARBA" id="ARBA00023163"/>
    </source>
</evidence>
<dbReference type="Proteomes" id="UP000799767">
    <property type="component" value="Unassembled WGS sequence"/>
</dbReference>
<name>A0A6A6PI60_9PEZI</name>